<keyword evidence="14 19" id="KW-0175">Coiled coil</keyword>
<comment type="catalytic activity">
    <reaction evidence="18">
        <text>ATP + H2O = ADP + phosphate + H(+)</text>
        <dbReference type="Rhea" id="RHEA:13065"/>
        <dbReference type="ChEBI" id="CHEBI:15377"/>
        <dbReference type="ChEBI" id="CHEBI:15378"/>
        <dbReference type="ChEBI" id="CHEBI:30616"/>
        <dbReference type="ChEBI" id="CHEBI:43474"/>
        <dbReference type="ChEBI" id="CHEBI:456216"/>
    </reaction>
</comment>
<dbReference type="GO" id="GO:0051880">
    <property type="term" value="F:G-quadruplex DNA binding"/>
    <property type="evidence" value="ECO:0007669"/>
    <property type="project" value="TreeGrafter"/>
</dbReference>
<comment type="caution">
    <text evidence="23">The sequence shown here is derived from an EMBL/GenBank/DDBJ whole genome shotgun (WGS) entry which is preliminary data.</text>
</comment>
<evidence type="ECO:0000256" key="13">
    <source>
        <dbReference type="ARBA" id="ARBA00022842"/>
    </source>
</evidence>
<dbReference type="GO" id="GO:0046872">
    <property type="term" value="F:metal ion binding"/>
    <property type="evidence" value="ECO:0007669"/>
    <property type="project" value="UniProtKB-KW"/>
</dbReference>
<protein>
    <recommendedName>
        <fullName evidence="5">DNA repair protein RAD50</fullName>
    </recommendedName>
</protein>
<dbReference type="InterPro" id="IPR004584">
    <property type="entry name" value="Rad50_eukaryotes"/>
</dbReference>
<evidence type="ECO:0000256" key="9">
    <source>
        <dbReference type="ARBA" id="ARBA00022763"/>
    </source>
</evidence>
<dbReference type="Pfam" id="PF13476">
    <property type="entry name" value="AAA_23"/>
    <property type="match status" value="1"/>
</dbReference>
<evidence type="ECO:0000256" key="10">
    <source>
        <dbReference type="ARBA" id="ARBA00022801"/>
    </source>
</evidence>
<keyword evidence="17" id="KW-0469">Meiosis</keyword>
<evidence type="ECO:0000313" key="22">
    <source>
        <dbReference type="EMBL" id="GJQ15992.1"/>
    </source>
</evidence>
<dbReference type="Gene3D" id="1.10.287.1490">
    <property type="match status" value="1"/>
</dbReference>
<keyword evidence="12" id="KW-0067">ATP-binding</keyword>
<gene>
    <name evidence="22" type="ORF">GpartN1_g7783.t1</name>
    <name evidence="23" type="ORF">GpartN1_g7817.t1</name>
</gene>
<comment type="similarity">
    <text evidence="4">Belongs to the SMC family. RAD50 subfamily.</text>
</comment>
<keyword evidence="9" id="KW-0227">DNA damage</keyword>
<evidence type="ECO:0000313" key="23">
    <source>
        <dbReference type="EMBL" id="GJQ16026.1"/>
    </source>
</evidence>
<evidence type="ECO:0000256" key="15">
    <source>
        <dbReference type="ARBA" id="ARBA00023204"/>
    </source>
</evidence>
<accession>A0A9C7Q4L1</accession>
<dbReference type="PANTHER" id="PTHR18867:SF12">
    <property type="entry name" value="DNA REPAIR PROTEIN RAD50"/>
    <property type="match status" value="1"/>
</dbReference>
<comment type="cofactor">
    <cofactor evidence="1">
        <name>Zn(2+)</name>
        <dbReference type="ChEBI" id="CHEBI:29105"/>
    </cofactor>
</comment>
<dbReference type="InterPro" id="IPR013134">
    <property type="entry name" value="Zn_hook_RAD50"/>
</dbReference>
<evidence type="ECO:0000313" key="24">
    <source>
        <dbReference type="Proteomes" id="UP001061958"/>
    </source>
</evidence>
<keyword evidence="24" id="KW-1185">Reference proteome</keyword>
<dbReference type="GO" id="GO:0007004">
    <property type="term" value="P:telomere maintenance via telomerase"/>
    <property type="evidence" value="ECO:0007669"/>
    <property type="project" value="TreeGrafter"/>
</dbReference>
<feature type="coiled-coil region" evidence="19">
    <location>
        <begin position="471"/>
        <end position="562"/>
    </location>
</feature>
<evidence type="ECO:0000256" key="16">
    <source>
        <dbReference type="ARBA" id="ARBA00023242"/>
    </source>
</evidence>
<proteinExistence type="inferred from homology"/>
<evidence type="ECO:0000256" key="2">
    <source>
        <dbReference type="ARBA" id="ARBA00004123"/>
    </source>
</evidence>
<dbReference type="PANTHER" id="PTHR18867">
    <property type="entry name" value="RAD50"/>
    <property type="match status" value="1"/>
</dbReference>
<dbReference type="NCBIfam" id="TIGR00606">
    <property type="entry name" value="rad50"/>
    <property type="match status" value="1"/>
</dbReference>
<dbReference type="GO" id="GO:0000794">
    <property type="term" value="C:condensed nuclear chromosome"/>
    <property type="evidence" value="ECO:0007669"/>
    <property type="project" value="TreeGrafter"/>
</dbReference>
<keyword evidence="7" id="KW-0479">Metal-binding</keyword>
<sequence length="1318" mass="153718">MTTLEKLGISGIRSFAPREEQAIRFKKPLTIILGHNGAGKTTIIECIKVACTGNLPPFVDKGGAFIHDPRIQSDTETKGKIRLQFTDLAGRKIIVNRQFQLTNKVTTKKQEFKSVEQSVQIVDGKEKLTLSQRHADVNEIVPELMGVTKAVLEHVVFVHQEESNWPLSDPRHLKEKFDEIFAATRYTKALDAIRKFKREKTTQLKEKAADLNFWKEKVAQAEKLQNEYIQLQNQENQFADAIAKLEEELQTLESQRRELVEKVQKCNALRHEVENLRAGKQSYISTLKDIYASMDEEFVETDEELGQFEEEINSQIQSFQQTKKMRENAAAECRSKLESHTQRLSVLHTEKGHWKASRNLFERKQLEYNQLKQTICGKLLEENVVELNYDEIEETLDRMIGHWESVMKEKLEELHERESMLNKQCFEKESEAQKLRVQWKVLEHSLKEMKTKLEGSPNDEDIDILSAQQELEKLNSSLVSKQHSLEQLQENSDWSKLRKEKDELTKQASDLRRRFSNLCEERNASKSDEEVASRYVLLVGQRDDLQCRIAKLEDQIKNHAAVSNVSEVKVISDAAVLGRLDVILEMQQKFEQDEQEHMFLVSKAESSLEALSKDLSESCERIQKMEDNMERLKAIIGAEFAGENGLETFEKVLKEAEEKVREARETQKQFEGAEEFWKQLLARAKRKKCCPTCDRAFPSEDDFSLLIEKLQSRAEKVHQGNVYPSIVQARKNAEEELDQLHKKQLSLNELVMLRKTWKNEMETKTKKQEEYREWEEKLENAKKDLLLSKKNKDSLSNISSLLQRRQSLVDDLASVDSELNGMNVSATSEDTSTRSRLLIDEELRNCNHELDECTKRLSQVEQELDKYKNQYNELEKEVKEDEARSRDWKEKVTLLQRREHEMCQLHEQIAETERQEKEQWHLVEQADTELKEFKSSLQTCKEQLLEWKETCSAEIKWARDSKRELELLTEEMNKLYGNCSDDIWQRLEQEEETLNQEVQNCNKEISELEESAQKNISKIYELNSTLRNIEANRNFRKTKAIIDEMENKMDQLQLKIAELEQGTDLVAESNNKDDSIQKLRQKSSSLAGKKEVMNDRMEKLKKEIHNAEPTKINETYREKLIELKTLEWSLKDLDQYHNALDRSLMTFHTLKMKEINKVIKELWQATYRGKDIDYIEIVSDSEMDQNGSKRSYNYRVLMHRGDASLEMRGRCSAGQKILASLVIRLALAESFCLECGILALDEPTTNLDKENIESLANALSDVIRARRIQENFQLILITHDEHFIELLGSREVTDTYYLVERDEDGFSHIRLQDLNVLG</sequence>
<dbReference type="Gene3D" id="3.40.50.300">
    <property type="entry name" value="P-loop containing nucleotide triphosphate hydrolases"/>
    <property type="match status" value="2"/>
</dbReference>
<evidence type="ECO:0000256" key="4">
    <source>
        <dbReference type="ARBA" id="ARBA00009439"/>
    </source>
</evidence>
<dbReference type="GO" id="GO:0003691">
    <property type="term" value="F:double-stranded telomeric DNA binding"/>
    <property type="evidence" value="ECO:0007669"/>
    <property type="project" value="TreeGrafter"/>
</dbReference>
<feature type="domain" description="Zinc-hook" evidence="20">
    <location>
        <begin position="674"/>
        <end position="716"/>
    </location>
</feature>
<dbReference type="GO" id="GO:0030870">
    <property type="term" value="C:Mre11 complex"/>
    <property type="evidence" value="ECO:0007669"/>
    <property type="project" value="InterPro"/>
</dbReference>
<feature type="coiled-coil region" evidence="19">
    <location>
        <begin position="204"/>
        <end position="272"/>
    </location>
</feature>
<dbReference type="Pfam" id="PF04423">
    <property type="entry name" value="Rad50_zn_hook"/>
    <property type="match status" value="1"/>
</dbReference>
<dbReference type="SUPFAM" id="SSF52540">
    <property type="entry name" value="P-loop containing nucleoside triphosphate hydrolases"/>
    <property type="match status" value="1"/>
</dbReference>
<keyword evidence="8" id="KW-0547">Nucleotide-binding</keyword>
<dbReference type="GO" id="GO:0005524">
    <property type="term" value="F:ATP binding"/>
    <property type="evidence" value="ECO:0007669"/>
    <property type="project" value="UniProtKB-KW"/>
</dbReference>
<dbReference type="GO" id="GO:0006302">
    <property type="term" value="P:double-strand break repair"/>
    <property type="evidence" value="ECO:0007669"/>
    <property type="project" value="InterPro"/>
</dbReference>
<evidence type="ECO:0000256" key="19">
    <source>
        <dbReference type="SAM" id="Coils"/>
    </source>
</evidence>
<evidence type="ECO:0000256" key="18">
    <source>
        <dbReference type="ARBA" id="ARBA00049360"/>
    </source>
</evidence>
<dbReference type="InterPro" id="IPR027417">
    <property type="entry name" value="P-loop_NTPase"/>
</dbReference>
<dbReference type="EMBL" id="BQMJ01000080">
    <property type="protein sequence ID" value="GJQ16026.1"/>
    <property type="molecule type" value="Genomic_DNA"/>
</dbReference>
<keyword evidence="16" id="KW-0539">Nucleus</keyword>
<dbReference type="GO" id="GO:0000722">
    <property type="term" value="P:telomere maintenance via recombination"/>
    <property type="evidence" value="ECO:0007669"/>
    <property type="project" value="UniProtKB-ARBA"/>
</dbReference>
<evidence type="ECO:0000256" key="6">
    <source>
        <dbReference type="ARBA" id="ARBA00022454"/>
    </source>
</evidence>
<reference evidence="23" key="2">
    <citation type="submission" date="2022-01" db="EMBL/GenBank/DDBJ databases">
        <authorList>
            <person name="Hirooka S."/>
            <person name="Miyagishima S.Y."/>
        </authorList>
    </citation>
    <scope>NUCLEOTIDE SEQUENCE</scope>
    <source>
        <strain evidence="23">NBRC 102759</strain>
    </source>
</reference>
<evidence type="ECO:0000256" key="5">
    <source>
        <dbReference type="ARBA" id="ARBA00017893"/>
    </source>
</evidence>
<dbReference type="OrthoDB" id="18797at2759"/>
<evidence type="ECO:0000256" key="3">
    <source>
        <dbReference type="ARBA" id="ARBA00004286"/>
    </source>
</evidence>
<evidence type="ECO:0000256" key="11">
    <source>
        <dbReference type="ARBA" id="ARBA00022833"/>
    </source>
</evidence>
<keyword evidence="13" id="KW-0460">Magnesium</keyword>
<dbReference type="GO" id="GO:0070192">
    <property type="term" value="P:chromosome organization involved in meiotic cell cycle"/>
    <property type="evidence" value="ECO:0007669"/>
    <property type="project" value="TreeGrafter"/>
</dbReference>
<dbReference type="InterPro" id="IPR038729">
    <property type="entry name" value="Rad50/SbcC_AAA"/>
</dbReference>
<evidence type="ECO:0000256" key="17">
    <source>
        <dbReference type="ARBA" id="ARBA00023254"/>
    </source>
</evidence>
<keyword evidence="15" id="KW-0234">DNA repair</keyword>
<dbReference type="GO" id="GO:0043047">
    <property type="term" value="F:single-stranded telomeric DNA binding"/>
    <property type="evidence" value="ECO:0007669"/>
    <property type="project" value="TreeGrafter"/>
</dbReference>
<feature type="domain" description="Rad50/SbcC-type AAA" evidence="21">
    <location>
        <begin position="6"/>
        <end position="254"/>
    </location>
</feature>
<feature type="coiled-coil region" evidence="19">
    <location>
        <begin position="843"/>
        <end position="891"/>
    </location>
</feature>
<dbReference type="Proteomes" id="UP001061958">
    <property type="component" value="Unassembled WGS sequence"/>
</dbReference>
<dbReference type="EMBL" id="BQMJ01000079">
    <property type="protein sequence ID" value="GJQ15992.1"/>
    <property type="molecule type" value="Genomic_DNA"/>
</dbReference>
<dbReference type="GO" id="GO:0016887">
    <property type="term" value="F:ATP hydrolysis activity"/>
    <property type="evidence" value="ECO:0007669"/>
    <property type="project" value="InterPro"/>
</dbReference>
<feature type="coiled-coil region" evidence="19">
    <location>
        <begin position="923"/>
        <end position="1062"/>
    </location>
</feature>
<evidence type="ECO:0000256" key="12">
    <source>
        <dbReference type="ARBA" id="ARBA00022840"/>
    </source>
</evidence>
<keyword evidence="6" id="KW-0158">Chromosome</keyword>
<reference evidence="23" key="1">
    <citation type="journal article" date="2022" name="Proc. Natl. Acad. Sci. U.S.A.">
        <title>Life cycle and functional genomics of the unicellular red alga Galdieria for elucidating algal and plant evolution and industrial use.</title>
        <authorList>
            <person name="Hirooka S."/>
            <person name="Itabashi T."/>
            <person name="Ichinose T.M."/>
            <person name="Onuma R."/>
            <person name="Fujiwara T."/>
            <person name="Yamashita S."/>
            <person name="Jong L.W."/>
            <person name="Tomita R."/>
            <person name="Iwane A.H."/>
            <person name="Miyagishima S.Y."/>
        </authorList>
    </citation>
    <scope>NUCLEOTIDE SEQUENCE</scope>
    <source>
        <strain evidence="23">NBRC 102759</strain>
    </source>
</reference>
<dbReference type="FunFam" id="3.40.50.300:FF:000593">
    <property type="entry name" value="DNA repair protein RAD50"/>
    <property type="match status" value="1"/>
</dbReference>
<keyword evidence="10" id="KW-0378">Hydrolase</keyword>
<feature type="coiled-coil region" evidence="19">
    <location>
        <begin position="608"/>
        <end position="673"/>
    </location>
</feature>
<organism evidence="23 24">
    <name type="scientific">Galdieria partita</name>
    <dbReference type="NCBI Taxonomy" id="83374"/>
    <lineage>
        <taxon>Eukaryota</taxon>
        <taxon>Rhodophyta</taxon>
        <taxon>Bangiophyceae</taxon>
        <taxon>Galdieriales</taxon>
        <taxon>Galdieriaceae</taxon>
        <taxon>Galdieria</taxon>
    </lineage>
</organism>
<comment type="subcellular location">
    <subcellularLocation>
        <location evidence="3">Chromosome</location>
    </subcellularLocation>
    <subcellularLocation>
        <location evidence="2">Nucleus</location>
    </subcellularLocation>
</comment>
<name>A0A9C7Q4L1_9RHOD</name>
<evidence type="ECO:0000259" key="21">
    <source>
        <dbReference type="Pfam" id="PF13476"/>
    </source>
</evidence>
<evidence type="ECO:0000256" key="7">
    <source>
        <dbReference type="ARBA" id="ARBA00022723"/>
    </source>
</evidence>
<feature type="coiled-coil region" evidence="19">
    <location>
        <begin position="730"/>
        <end position="791"/>
    </location>
</feature>
<evidence type="ECO:0000259" key="20">
    <source>
        <dbReference type="Pfam" id="PF04423"/>
    </source>
</evidence>
<evidence type="ECO:0000256" key="8">
    <source>
        <dbReference type="ARBA" id="ARBA00022741"/>
    </source>
</evidence>
<evidence type="ECO:0000256" key="14">
    <source>
        <dbReference type="ARBA" id="ARBA00023054"/>
    </source>
</evidence>
<keyword evidence="11" id="KW-0862">Zinc</keyword>
<evidence type="ECO:0000256" key="1">
    <source>
        <dbReference type="ARBA" id="ARBA00001947"/>
    </source>
</evidence>